<name>A0A3S9QLJ5_9ACTO</name>
<reference evidence="1 2" key="1">
    <citation type="submission" date="2018-11" db="EMBL/GenBank/DDBJ databases">
        <title>Multidrug-resistant genes are associated with an 42-kb island TGI1 carrying a complex class 1 integron in a Trueperella pyogenes.</title>
        <authorList>
            <person name="Dong W."/>
        </authorList>
    </citation>
    <scope>NUCLEOTIDE SEQUENCE [LARGE SCALE GENOMIC DNA]</scope>
    <source>
        <strain evidence="1 2">TP4</strain>
    </source>
</reference>
<evidence type="ECO:0000313" key="2">
    <source>
        <dbReference type="Proteomes" id="UP000275951"/>
    </source>
</evidence>
<dbReference type="EMBL" id="CP033905">
    <property type="protein sequence ID" value="AZR06816.1"/>
    <property type="molecule type" value="Genomic_DNA"/>
</dbReference>
<dbReference type="InterPro" id="IPR009057">
    <property type="entry name" value="Homeodomain-like_sf"/>
</dbReference>
<dbReference type="SUPFAM" id="SSF46689">
    <property type="entry name" value="Homeodomain-like"/>
    <property type="match status" value="1"/>
</dbReference>
<dbReference type="Gene3D" id="1.10.357.10">
    <property type="entry name" value="Tetracycline Repressor, domain 2"/>
    <property type="match status" value="1"/>
</dbReference>
<evidence type="ECO:0000313" key="1">
    <source>
        <dbReference type="EMBL" id="AZR06816.1"/>
    </source>
</evidence>
<proteinExistence type="predicted"/>
<accession>A0A3S9QLJ5</accession>
<protein>
    <submittedName>
        <fullName evidence="1">TetR/AcrR family transcriptional regulator</fullName>
    </submittedName>
</protein>
<organism evidence="1 2">
    <name type="scientific">Trueperella pyogenes</name>
    <dbReference type="NCBI Taxonomy" id="1661"/>
    <lineage>
        <taxon>Bacteria</taxon>
        <taxon>Bacillati</taxon>
        <taxon>Actinomycetota</taxon>
        <taxon>Actinomycetes</taxon>
        <taxon>Actinomycetales</taxon>
        <taxon>Actinomycetaceae</taxon>
        <taxon>Trueperella</taxon>
    </lineage>
</organism>
<dbReference type="Proteomes" id="UP000275951">
    <property type="component" value="Chromosome"/>
</dbReference>
<dbReference type="AlphaFoldDB" id="A0A3S9QLJ5"/>
<gene>
    <name evidence="1" type="ORF">EBQ10_05580</name>
</gene>
<sequence length="198" mass="21259">MTRMSPQTAARRAETLTRIYDAAEAIMVCGCELTAGAVADKVGIKRNSLYRYIDSIDSLRAAVIGRRFPAWIAAVQEEVRTVRTGDPGPERGIAASVTFVEANLRQASHSSHGWLVRQASGLERSQLEGHSGGHAALDDLLTELVSEALESAHSERCRAVSAIIRGIIATGFSLLDTGWDDGVVIAECTKATRAILAR</sequence>